<evidence type="ECO:0000259" key="9">
    <source>
        <dbReference type="Pfam" id="PF00746"/>
    </source>
</evidence>
<dbReference type="InterPro" id="IPR028059">
    <property type="entry name" value="SWM_rpt"/>
</dbReference>
<feature type="domain" description="Bacterial Ig-like" evidence="10">
    <location>
        <begin position="722"/>
        <end position="809"/>
    </location>
</feature>
<dbReference type="NCBIfam" id="TIGR02059">
    <property type="entry name" value="swm_rep_I"/>
    <property type="match status" value="4"/>
</dbReference>
<keyword evidence="12" id="KW-1185">Reference proteome</keyword>
<feature type="domain" description="Bacterial Ig-like" evidence="10">
    <location>
        <begin position="453"/>
        <end position="524"/>
    </location>
</feature>
<keyword evidence="5" id="KW-0572">Peptidoglycan-anchor</keyword>
<dbReference type="Pfam" id="PF19077">
    <property type="entry name" value="Big_13"/>
    <property type="match status" value="4"/>
</dbReference>
<feature type="coiled-coil region" evidence="6">
    <location>
        <begin position="1917"/>
        <end position="1944"/>
    </location>
</feature>
<feature type="domain" description="Bacterial Ig-like" evidence="10">
    <location>
        <begin position="989"/>
        <end position="1074"/>
    </location>
</feature>
<feature type="domain" description="Gram-positive cocci surface proteins LPxTG" evidence="9">
    <location>
        <begin position="2142"/>
        <end position="2179"/>
    </location>
</feature>
<protein>
    <submittedName>
        <fullName evidence="11">Repeat protein (TIGR02059 family)/LPXTG-motif cell wall-anchored protein</fullName>
    </submittedName>
</protein>
<dbReference type="Gene3D" id="1.20.1270.90">
    <property type="entry name" value="AF1782-like"/>
    <property type="match status" value="2"/>
</dbReference>
<gene>
    <name evidence="11" type="ORF">J2S02_003169</name>
</gene>
<dbReference type="Gene3D" id="1.20.1270.70">
    <property type="entry name" value="Designed single chain three-helix bundle"/>
    <property type="match status" value="6"/>
</dbReference>
<comment type="caution">
    <text evidence="11">The sequence shown here is derived from an EMBL/GenBank/DDBJ whole genome shotgun (WGS) entry which is preliminary data.</text>
</comment>
<dbReference type="Gene3D" id="2.60.40.10">
    <property type="entry name" value="Immunoglobulins"/>
    <property type="match status" value="5"/>
</dbReference>
<evidence type="ECO:0000256" key="7">
    <source>
        <dbReference type="SAM" id="Phobius"/>
    </source>
</evidence>
<evidence type="ECO:0000256" key="1">
    <source>
        <dbReference type="ARBA" id="ARBA00004168"/>
    </source>
</evidence>
<dbReference type="Pfam" id="PF13753">
    <property type="entry name" value="SWM_repeat"/>
    <property type="match status" value="4"/>
</dbReference>
<dbReference type="EMBL" id="JAUSTZ010000006">
    <property type="protein sequence ID" value="MDQ0226824.1"/>
    <property type="molecule type" value="Genomic_DNA"/>
</dbReference>
<dbReference type="InterPro" id="IPR044016">
    <property type="entry name" value="Big_13"/>
</dbReference>
<keyword evidence="3" id="KW-0964">Secreted</keyword>
<feature type="domain" description="Bacterial Ig-like" evidence="10">
    <location>
        <begin position="1794"/>
        <end position="1867"/>
    </location>
</feature>
<keyword evidence="7" id="KW-1133">Transmembrane helix</keyword>
<dbReference type="Proteomes" id="UP001232245">
    <property type="component" value="Unassembled WGS sequence"/>
</dbReference>
<dbReference type="NCBIfam" id="NF033510">
    <property type="entry name" value="Ca_tandemer"/>
    <property type="match status" value="1"/>
</dbReference>
<dbReference type="InterPro" id="IPR013783">
    <property type="entry name" value="Ig-like_fold"/>
</dbReference>
<feature type="coiled-coil region" evidence="6">
    <location>
        <begin position="2125"/>
        <end position="2152"/>
    </location>
</feature>
<evidence type="ECO:0000313" key="12">
    <source>
        <dbReference type="Proteomes" id="UP001232245"/>
    </source>
</evidence>
<dbReference type="Pfam" id="PF07554">
    <property type="entry name" value="FIVAR"/>
    <property type="match status" value="9"/>
</dbReference>
<dbReference type="Pfam" id="PF00746">
    <property type="entry name" value="Gram_pos_anchor"/>
    <property type="match status" value="1"/>
</dbReference>
<dbReference type="RefSeq" id="WP_174880571.1">
    <property type="nucleotide sequence ID" value="NZ_CADEPK010000212.1"/>
</dbReference>
<evidence type="ECO:0000256" key="4">
    <source>
        <dbReference type="ARBA" id="ARBA00022729"/>
    </source>
</evidence>
<evidence type="ECO:0000313" key="11">
    <source>
        <dbReference type="EMBL" id="MDQ0226824.1"/>
    </source>
</evidence>
<evidence type="ECO:0000259" key="10">
    <source>
        <dbReference type="Pfam" id="PF19077"/>
    </source>
</evidence>
<evidence type="ECO:0000256" key="5">
    <source>
        <dbReference type="ARBA" id="ARBA00023088"/>
    </source>
</evidence>
<dbReference type="NCBIfam" id="TIGR01167">
    <property type="entry name" value="LPXTG_anchor"/>
    <property type="match status" value="1"/>
</dbReference>
<evidence type="ECO:0000256" key="6">
    <source>
        <dbReference type="SAM" id="Coils"/>
    </source>
</evidence>
<organism evidence="11 12">
    <name type="scientific">Metabacillus niabensis</name>
    <dbReference type="NCBI Taxonomy" id="324854"/>
    <lineage>
        <taxon>Bacteria</taxon>
        <taxon>Bacillati</taxon>
        <taxon>Bacillota</taxon>
        <taxon>Bacilli</taxon>
        <taxon>Bacillales</taxon>
        <taxon>Bacillaceae</taxon>
        <taxon>Metabacillus</taxon>
    </lineage>
</organism>
<dbReference type="InterPro" id="IPR011801">
    <property type="entry name" value="Swm_rep_I_cyn"/>
</dbReference>
<evidence type="ECO:0000256" key="2">
    <source>
        <dbReference type="ARBA" id="ARBA00022512"/>
    </source>
</evidence>
<keyword evidence="2" id="KW-0134">Cell wall</keyword>
<name>A0ABT9Z3I3_9BACI</name>
<evidence type="ECO:0000256" key="3">
    <source>
        <dbReference type="ARBA" id="ARBA00022525"/>
    </source>
</evidence>
<accession>A0ABT9Z3I3</accession>
<feature type="chain" id="PRO_5046470649" evidence="8">
    <location>
        <begin position="33"/>
        <end position="2183"/>
    </location>
</feature>
<reference evidence="11 12" key="1">
    <citation type="submission" date="2023-07" db="EMBL/GenBank/DDBJ databases">
        <title>Genomic Encyclopedia of Type Strains, Phase IV (KMG-IV): sequencing the most valuable type-strain genomes for metagenomic binning, comparative biology and taxonomic classification.</title>
        <authorList>
            <person name="Goeker M."/>
        </authorList>
    </citation>
    <scope>NUCLEOTIDE SEQUENCE [LARGE SCALE GENOMIC DNA]</scope>
    <source>
        <strain evidence="11 12">DSM 17723</strain>
    </source>
</reference>
<feature type="transmembrane region" description="Helical" evidence="7">
    <location>
        <begin position="2156"/>
        <end position="2173"/>
    </location>
</feature>
<keyword evidence="4 8" id="KW-0732">Signal</keyword>
<keyword evidence="6" id="KW-0175">Coiled coil</keyword>
<keyword evidence="7" id="KW-0472">Membrane</keyword>
<comment type="subcellular location">
    <subcellularLocation>
        <location evidence="1">Secreted</location>
        <location evidence="1">Cell wall</location>
        <topology evidence="1">Peptidoglycan-anchor</topology>
    </subcellularLocation>
</comment>
<feature type="signal peptide" evidence="8">
    <location>
        <begin position="1"/>
        <end position="32"/>
    </location>
</feature>
<keyword evidence="7" id="KW-0812">Transmembrane</keyword>
<sequence>MNRFKSKLALFLSIFLIAGTIMPQFGGPVAFAAELADIDYDPKIGEEVPVAPNFHLQPAEGEQFAEGYLQFDITEEYVDTEKLFLPDGESVTLSDGSILSVKGTQILLNDVPIASIDNELNGEAGPLRINLSAPLPNGDFEKGELGELVPDWTINNTSVGPNGSTINQIWLGDLASKTQNRAYDSVASNGDGTYTVTGPNNEYTYVTNVNYNMTASTGDLQKVEGFEAVFGSLNKYVKNVYSDTGTSSQALEIGFLSALLKNGDYAVKDGKIASSFGIEAISSTFKAKKGDYLSFDWKANDGGDDYEVYGFLVNEQTGEHTEILYGRGSAQDWTTNNGEVQEDGTYRFRFVAGSFNRTDGTTHGATLSIDNIRVVSSKVVSGVVDAIAQLVTYQNTEYSGDRPVKISVINSEGNESAFGDNALMINMSTKTEAATTLSNSLIVDKPEDNASLYDRTAPTITGKTEKGSTVSVKVTDPNGQSVFDGDATVDEAGNWSITLTDELIKGDYTIEATASKGGAEATNTSTFHFIDKTSLEDYYNQVKDLAEEQYRNGWKNDDTDDDIEFEPALTTAAEILEQIKNGTNTPSQAEIDKALADLQEAKNALEKHPPIEKSPATYEHGDNKITIEFDKNIKLTADNPAEGFTVTVDGTTYSVTNAEANGNSVTLTVDQPLSSDVKEIKVEYTPDETPNLFGDEENGTADEPFSIIAKDEFGAALQIQTTKGITNNLTPTFTGTVHQDADKVTLTFKDKEGNEIVGLKDVEATVKDGTWTYTIPEGSKLANGVYTFEVTGTNNEGPRTITKSAEFTVVDKTSLTSAVDSAEKLNEKDYRAGWEDLVTELEEAKAVLTNRTATQAEVDKALADLQAARDALEKHPPKEQSPATYEHGDNKIIVEFDKTIKLTSENPTEGFTVTVDGKTYAVTNAEANGNNVTLTVDQPLSSDAKEIKVDYTPDDSPNVFGDEENGTAEEAFSIVAKDEFGAALQINSTKGNTDDQTPTFTGTVHQDADNVTLTFKDKEGKVVLKDVEATVIEGTWTYTIPEGSELSYGAYTYDVTATNNEGSRTVSKSAEFNVVDKTSLTSAVDSAEKLKQEDYRSGWEDFAKKLEEAQAILTNPTASQSEVDKALEDLQAARDALEKHPPKEQSPATYEHGDNKITIEFDKNIKLTAENPAEGFTVTVDGKTYAVTNAEVNGDNVTLTVDQPLSSDAKEVKVAYTPDDSPNVFGDEENGTADEPFSIIAKDEFGAALQIEKTKGNTDTQTPTFTGTIHQDADKVTLTFKDKEGKVVLKDVEATVKEGIWTYTIPEASKLAYGAYTFEVTGTNNEGPRTVTKSAEFKVVDKTALTSAVDSAEKLHEEDHRAGWDEFAEKLEEAQEILTNPAASQSEVDKALADLQAARDALEKHPPKEETPATYEHGDNKITIVFDKNIKLTAENRAEGFTVTVDGKAYAVTNAEVNGNTVTLTVDQPLSSDAEEVKVEYTPDDSPNIFGDEENGTADESFSIVAKDKFGAALQIDGTKGNTDDRTPSFYGDIYKEADIATLTIVDAKGEEHVVNAVAKINGEGWIFEDWTGLEELQPGDYTVFVTAKNSQNGRTVTKSANFTIVDKTALESAINSAEDLEEDDHRSGWEDFAKELKEAQKVLDNSTASQEAVQKALDDLKAARAALEKHAPIVNDVIFNQGYNEMTVVFDKDITFASKAVDTKAGFTVTVNGKEVEVIAVQLVKANPDEKTNKVKLILTEGTALLSDDVVEVTYNKAAGSANLVGDEENGTAVEDFTYEAGDPFGKALQIDDPNGITNDTTPLIKGTADTNADHATITIIGPDGNKVVISKADLTIREDGTWTYQIANKLAAGKYVVEVTTSEKGRPDVTKDHQFIVVDKTELIAKKDEITKQNLKENNYTVNSWTNFEKAFNHANDILENAEATQEEVDQALAELQKAFLELVNKIALEDEESESTKLDSKNYSTKSWAAYIAALTHAKEVLSNPQATQEEVDKALAELASARAALTVDKTLLDAEENKSAALNEEDYSQASWKNYLKVLKNAQNILNDPNATQVEIDMAIEALAKARAALTVDKKPLQKAEKESEELKESDYTSDSWSEYEKALENARKVLEDDHVTQSQIDAALSSLENAQKQLELKKQELPKTATNTTNWLLLGVVLLLVGLALFIGQKRKVNTKDI</sequence>
<dbReference type="InterPro" id="IPR019931">
    <property type="entry name" value="LPXTG_anchor"/>
</dbReference>
<evidence type="ECO:0000256" key="8">
    <source>
        <dbReference type="SAM" id="SignalP"/>
    </source>
</evidence>
<proteinExistence type="predicted"/>